<accession>A0A383RSF9</accession>
<organism evidence="1 2">
    <name type="scientific">Pseudomonas reidholzensis</name>
    <dbReference type="NCBI Taxonomy" id="1785162"/>
    <lineage>
        <taxon>Bacteria</taxon>
        <taxon>Pseudomonadati</taxon>
        <taxon>Pseudomonadota</taxon>
        <taxon>Gammaproteobacteria</taxon>
        <taxon>Pseudomonadales</taxon>
        <taxon>Pseudomonadaceae</taxon>
        <taxon>Pseudomonas</taxon>
    </lineage>
</organism>
<name>A0A383RSF9_9PSED</name>
<dbReference type="Proteomes" id="UP000263595">
    <property type="component" value="Unassembled WGS sequence"/>
</dbReference>
<gene>
    <name evidence="1" type="ORF">CCOS865_02076</name>
</gene>
<protein>
    <submittedName>
        <fullName evidence="1">Uncharacterized protein</fullName>
    </submittedName>
</protein>
<keyword evidence="2" id="KW-1185">Reference proteome</keyword>
<evidence type="ECO:0000313" key="1">
    <source>
        <dbReference type="EMBL" id="SYX89815.1"/>
    </source>
</evidence>
<reference evidence="2" key="1">
    <citation type="submission" date="2018-08" db="EMBL/GenBank/DDBJ databases">
        <authorList>
            <person name="Blom J."/>
        </authorList>
    </citation>
    <scope>NUCLEOTIDE SEQUENCE [LARGE SCALE GENOMIC DNA]</scope>
    <source>
        <strain evidence="2">CCOS 865</strain>
    </source>
</reference>
<sequence>MYVTAKLNPPTDAPHVFAEAYATEGLLEILKVRVARGERGILVMNCSRAQVQAVLEWCTCDDDGKLRDLAIFLVRQASSSTLHGKN</sequence>
<dbReference type="AlphaFoldDB" id="A0A383RSF9"/>
<proteinExistence type="predicted"/>
<evidence type="ECO:0000313" key="2">
    <source>
        <dbReference type="Proteomes" id="UP000263595"/>
    </source>
</evidence>
<dbReference type="RefSeq" id="WP_244216079.1">
    <property type="nucleotide sequence ID" value="NZ_CBCSFL010000005.1"/>
</dbReference>
<dbReference type="EMBL" id="UNOZ01000013">
    <property type="protein sequence ID" value="SYX89815.1"/>
    <property type="molecule type" value="Genomic_DNA"/>
</dbReference>